<keyword evidence="2" id="KW-1185">Reference proteome</keyword>
<evidence type="ECO:0000313" key="1">
    <source>
        <dbReference type="EMBL" id="KAF9410603.1"/>
    </source>
</evidence>
<accession>A0A835L1M4</accession>
<gene>
    <name evidence="1" type="ORF">HW555_010370</name>
</gene>
<dbReference type="AlphaFoldDB" id="A0A835L1M4"/>
<dbReference type="EMBL" id="JACKWZ010000256">
    <property type="protein sequence ID" value="KAF9410603.1"/>
    <property type="molecule type" value="Genomic_DNA"/>
</dbReference>
<proteinExistence type="predicted"/>
<organism evidence="1 2">
    <name type="scientific">Spodoptera exigua</name>
    <name type="common">Beet armyworm</name>
    <name type="synonym">Noctua fulgens</name>
    <dbReference type="NCBI Taxonomy" id="7107"/>
    <lineage>
        <taxon>Eukaryota</taxon>
        <taxon>Metazoa</taxon>
        <taxon>Ecdysozoa</taxon>
        <taxon>Arthropoda</taxon>
        <taxon>Hexapoda</taxon>
        <taxon>Insecta</taxon>
        <taxon>Pterygota</taxon>
        <taxon>Neoptera</taxon>
        <taxon>Endopterygota</taxon>
        <taxon>Lepidoptera</taxon>
        <taxon>Glossata</taxon>
        <taxon>Ditrysia</taxon>
        <taxon>Noctuoidea</taxon>
        <taxon>Noctuidae</taxon>
        <taxon>Amphipyrinae</taxon>
        <taxon>Spodoptera</taxon>
    </lineage>
</organism>
<name>A0A835L1M4_SPOEX</name>
<protein>
    <submittedName>
        <fullName evidence="1">Uncharacterized protein</fullName>
    </submittedName>
</protein>
<reference evidence="1" key="1">
    <citation type="submission" date="2020-08" db="EMBL/GenBank/DDBJ databases">
        <title>Spodoptera exigua strain:BAW_Kor-Di-RS1 Genome sequencing and assembly.</title>
        <authorList>
            <person name="Kim J."/>
            <person name="Nam H.Y."/>
            <person name="Kwon M."/>
            <person name="Choi J.H."/>
            <person name="Cho S.R."/>
            <person name="Kim G.-H."/>
        </authorList>
    </citation>
    <scope>NUCLEOTIDE SEQUENCE</scope>
    <source>
        <strain evidence="1">BAW_Kor-Di-RS1</strain>
        <tissue evidence="1">Whole-body</tissue>
    </source>
</reference>
<sequence length="103" mass="11764">MGIMFFVVLGWAAKNLIYLTLNCIQSEKFYIMVEKTEETCLQLMKNPNCSKNQKRLCRVVLQANRSFSKISACGLFYVDATLPILFTEVLTGNIIVLLQFAFL</sequence>
<dbReference type="Proteomes" id="UP000648187">
    <property type="component" value="Unassembled WGS sequence"/>
</dbReference>
<comment type="caution">
    <text evidence="1">The sequence shown here is derived from an EMBL/GenBank/DDBJ whole genome shotgun (WGS) entry which is preliminary data.</text>
</comment>
<evidence type="ECO:0000313" key="2">
    <source>
        <dbReference type="Proteomes" id="UP000648187"/>
    </source>
</evidence>